<dbReference type="SUPFAM" id="SSF48371">
    <property type="entry name" value="ARM repeat"/>
    <property type="match status" value="1"/>
</dbReference>
<sequence length="506" mass="59147">MECSDVHPILRDLSPLTNKIDLEVDFFENMQHLQLHRRARALLKFCNFAKTLKKSINPRTLTQFILPLASSYLCNETYIHKNNIIDAAIETIGTVCKLLPWHQYEIILKHYLEKIRNSIEFQKQLVRIIIIILDSFHFDLSKYKPTEEFLKSKYIKNISENEIDDNENDKKKDEDENIEEKSKEKNDDKNNEQKMEEKLNEALNSENINEIEEKVQKETQEVPIIEKQIILSQYGAQQVIFSISKELLPQLHRSIIARTSRENSHKINRKKITIDNEEEELMRVPIALAFVKLLQKLPEYFLDTNLSGIFMKLCTFLKSRLESVRRVTREILQKIMITLGPKYLHHLLREMNTLLTKGFQVHVLAYTVQSVLVALKPYFQKFDINKNLQSILSVCKIDLFGLTAEEKEVIGIVKNVVEAKSTKSFDIFHILAQYITESCLVDLILPLKEVLMKTHSHKTVQKIIECLRNVVLGLADNIFIPLEQMLIFLYGVISESIPEFRPEKNR</sequence>
<accession>V9IG61</accession>
<reference evidence="3" key="1">
    <citation type="submission" date="2011-11" db="EMBL/GenBank/DDBJ databases">
        <title>Decoding the brain transcriptome of the Eastern honeybee (Apis cerana) based on pyrosequencing.</title>
        <authorList>
            <person name="Sun L."/>
            <person name="Zheng H."/>
            <person name="Wang Y."/>
            <person name="Xie X."/>
            <person name="Zhu Y."/>
            <person name="Gu W."/>
            <person name="Wang S."/>
        </authorList>
    </citation>
    <scope>NUCLEOTIDE SEQUENCE</scope>
    <source>
        <tissue evidence="3">Brain</tissue>
    </source>
</reference>
<gene>
    <name evidence="3" type="ORF">ACCB02108</name>
</gene>
<evidence type="ECO:0000313" key="3">
    <source>
        <dbReference type="EMBL" id="AEY59324.1"/>
    </source>
</evidence>
<feature type="domain" description="U3 small nucleolar RNA-associated protein 20" evidence="2">
    <location>
        <begin position="276"/>
        <end position="493"/>
    </location>
</feature>
<dbReference type="InterPro" id="IPR046523">
    <property type="entry name" value="UTP20_dom"/>
</dbReference>
<dbReference type="GO" id="GO:0032040">
    <property type="term" value="C:small-subunit processome"/>
    <property type="evidence" value="ECO:0007669"/>
    <property type="project" value="TreeGrafter"/>
</dbReference>
<dbReference type="InterPro" id="IPR052575">
    <property type="entry name" value="SSU_processome_comp_20"/>
</dbReference>
<dbReference type="Pfam" id="PF20416">
    <property type="entry name" value="UTP20"/>
    <property type="match status" value="1"/>
</dbReference>
<name>V9IG61_APICE</name>
<dbReference type="EMBL" id="JR040902">
    <property type="protein sequence ID" value="AEY59324.1"/>
    <property type="molecule type" value="mRNA"/>
</dbReference>
<organism evidence="3">
    <name type="scientific">Apis cerana</name>
    <name type="common">Indian honeybee</name>
    <dbReference type="NCBI Taxonomy" id="7461"/>
    <lineage>
        <taxon>Eukaryota</taxon>
        <taxon>Metazoa</taxon>
        <taxon>Ecdysozoa</taxon>
        <taxon>Arthropoda</taxon>
        <taxon>Hexapoda</taxon>
        <taxon>Insecta</taxon>
        <taxon>Pterygota</taxon>
        <taxon>Neoptera</taxon>
        <taxon>Endopterygota</taxon>
        <taxon>Hymenoptera</taxon>
        <taxon>Apocrita</taxon>
        <taxon>Aculeata</taxon>
        <taxon>Apoidea</taxon>
        <taxon>Anthophila</taxon>
        <taxon>Apidae</taxon>
        <taxon>Apis</taxon>
    </lineage>
</organism>
<evidence type="ECO:0000259" key="2">
    <source>
        <dbReference type="Pfam" id="PF20416"/>
    </source>
</evidence>
<evidence type="ECO:0000256" key="1">
    <source>
        <dbReference type="SAM" id="MobiDB-lite"/>
    </source>
</evidence>
<dbReference type="InterPro" id="IPR016024">
    <property type="entry name" value="ARM-type_fold"/>
</dbReference>
<dbReference type="PANTHER" id="PTHR17695:SF11">
    <property type="entry name" value="SMALL SUBUNIT PROCESSOME COMPONENT 20 HOMOLOG"/>
    <property type="match status" value="1"/>
</dbReference>
<feature type="compositionally biased region" description="Basic and acidic residues" evidence="1">
    <location>
        <begin position="168"/>
        <end position="200"/>
    </location>
</feature>
<protein>
    <submittedName>
        <fullName evidence="3">Small subunit processome component 20</fullName>
    </submittedName>
</protein>
<dbReference type="PANTHER" id="PTHR17695">
    <property type="entry name" value="SMALL SUBUNIT PROCESSOME COMPONENT 20 HOMOLOG"/>
    <property type="match status" value="1"/>
</dbReference>
<proteinExistence type="evidence at transcript level"/>
<feature type="region of interest" description="Disordered" evidence="1">
    <location>
        <begin position="164"/>
        <end position="203"/>
    </location>
</feature>
<dbReference type="AlphaFoldDB" id="V9IG61"/>
<dbReference type="GO" id="GO:0030686">
    <property type="term" value="C:90S preribosome"/>
    <property type="evidence" value="ECO:0007669"/>
    <property type="project" value="TreeGrafter"/>
</dbReference>